<keyword evidence="1" id="KW-0238">DNA-binding</keyword>
<dbReference type="GO" id="GO:0003677">
    <property type="term" value="F:DNA binding"/>
    <property type="evidence" value="ECO:0007669"/>
    <property type="project" value="UniProtKB-KW"/>
</dbReference>
<feature type="domain" description="HTH cro/C1-type" evidence="2">
    <location>
        <begin position="13"/>
        <end position="68"/>
    </location>
</feature>
<sequence>MKMKNPAHPGLVLKTMCLEPLGLTITEVAKVLDMPRAALSEIVNERRGISPQVALRIEKAFNSQAEFWLRMQSTYDLAHTDPQCTARVQVVQQPAELTESHA</sequence>
<dbReference type="SUPFAM" id="SSF47413">
    <property type="entry name" value="lambda repressor-like DNA-binding domains"/>
    <property type="match status" value="1"/>
</dbReference>
<dbReference type="SMART" id="SM00530">
    <property type="entry name" value="HTH_XRE"/>
    <property type="match status" value="1"/>
</dbReference>
<evidence type="ECO:0000256" key="1">
    <source>
        <dbReference type="ARBA" id="ARBA00023125"/>
    </source>
</evidence>
<dbReference type="Gene3D" id="1.10.260.40">
    <property type="entry name" value="lambda repressor-like DNA-binding domains"/>
    <property type="match status" value="1"/>
</dbReference>
<accession>A0A381E6M5</accession>
<dbReference type="EMBL" id="UFUW01000001">
    <property type="protein sequence ID" value="SUX22247.1"/>
    <property type="molecule type" value="Genomic_DNA"/>
</dbReference>
<dbReference type="AlphaFoldDB" id="A0A381E6M5"/>
<dbReference type="Pfam" id="PF01381">
    <property type="entry name" value="HTH_3"/>
    <property type="match status" value="1"/>
</dbReference>
<dbReference type="InterPro" id="IPR010982">
    <property type="entry name" value="Lambda_DNA-bd_dom_sf"/>
</dbReference>
<keyword evidence="4" id="KW-1185">Reference proteome</keyword>
<dbReference type="NCBIfam" id="TIGR02607">
    <property type="entry name" value="antidote_HigA"/>
    <property type="match status" value="1"/>
</dbReference>
<organism evidence="3 4">
    <name type="scientific">Cardiobacterium valvarum</name>
    <dbReference type="NCBI Taxonomy" id="194702"/>
    <lineage>
        <taxon>Bacteria</taxon>
        <taxon>Pseudomonadati</taxon>
        <taxon>Pseudomonadota</taxon>
        <taxon>Gammaproteobacteria</taxon>
        <taxon>Cardiobacteriales</taxon>
        <taxon>Cardiobacteriaceae</taxon>
        <taxon>Cardiobacterium</taxon>
    </lineage>
</organism>
<gene>
    <name evidence="3" type="primary">ybaQ_1</name>
    <name evidence="3" type="ORF">NCTC13294_01204</name>
</gene>
<protein>
    <submittedName>
        <fullName evidence="3">Uncharacterized HTH-type transcriptional regulator ybaQ</fullName>
    </submittedName>
</protein>
<proteinExistence type="predicted"/>
<dbReference type="RefSeq" id="WP_115611517.1">
    <property type="nucleotide sequence ID" value="NZ_JBHLZC010000001.1"/>
</dbReference>
<dbReference type="OrthoDB" id="9793869at2"/>
<dbReference type="CDD" id="cd00093">
    <property type="entry name" value="HTH_XRE"/>
    <property type="match status" value="1"/>
</dbReference>
<dbReference type="InterPro" id="IPR001387">
    <property type="entry name" value="Cro/C1-type_HTH"/>
</dbReference>
<dbReference type="Proteomes" id="UP000254572">
    <property type="component" value="Unassembled WGS sequence"/>
</dbReference>
<dbReference type="PROSITE" id="PS50943">
    <property type="entry name" value="HTH_CROC1"/>
    <property type="match status" value="1"/>
</dbReference>
<evidence type="ECO:0000313" key="3">
    <source>
        <dbReference type="EMBL" id="SUX22247.1"/>
    </source>
</evidence>
<name>A0A381E6M5_9GAMM</name>
<evidence type="ECO:0000259" key="2">
    <source>
        <dbReference type="PROSITE" id="PS50943"/>
    </source>
</evidence>
<dbReference type="PANTHER" id="PTHR36924">
    <property type="entry name" value="ANTITOXIN HIGA-1"/>
    <property type="match status" value="1"/>
</dbReference>
<dbReference type="InterPro" id="IPR013430">
    <property type="entry name" value="Toxin_antidote_HigA"/>
</dbReference>
<reference evidence="3 4" key="1">
    <citation type="submission" date="2018-06" db="EMBL/GenBank/DDBJ databases">
        <authorList>
            <consortium name="Pathogen Informatics"/>
            <person name="Doyle S."/>
        </authorList>
    </citation>
    <scope>NUCLEOTIDE SEQUENCE [LARGE SCALE GENOMIC DNA]</scope>
    <source>
        <strain evidence="3 4">NCTC13294</strain>
    </source>
</reference>
<evidence type="ECO:0000313" key="4">
    <source>
        <dbReference type="Proteomes" id="UP000254572"/>
    </source>
</evidence>
<dbReference type="PANTHER" id="PTHR36924:SF1">
    <property type="entry name" value="ANTITOXIN HIGA-1"/>
    <property type="match status" value="1"/>
</dbReference>